<proteinExistence type="predicted"/>
<keyword evidence="1" id="KW-0472">Membrane</keyword>
<organism evidence="2 3">
    <name type="scientific">Hymenochirus boettgeri</name>
    <name type="common">Congo dwarf clawed frog</name>
    <dbReference type="NCBI Taxonomy" id="247094"/>
    <lineage>
        <taxon>Eukaryota</taxon>
        <taxon>Metazoa</taxon>
        <taxon>Chordata</taxon>
        <taxon>Craniata</taxon>
        <taxon>Vertebrata</taxon>
        <taxon>Euteleostomi</taxon>
        <taxon>Amphibia</taxon>
        <taxon>Batrachia</taxon>
        <taxon>Anura</taxon>
        <taxon>Pipoidea</taxon>
        <taxon>Pipidae</taxon>
        <taxon>Pipinae</taxon>
        <taxon>Hymenochirus</taxon>
    </lineage>
</organism>
<dbReference type="EMBL" id="JAACNH010000009">
    <property type="protein sequence ID" value="KAG8433084.1"/>
    <property type="molecule type" value="Genomic_DNA"/>
</dbReference>
<protein>
    <submittedName>
        <fullName evidence="2">Uncharacterized protein</fullName>
    </submittedName>
</protein>
<keyword evidence="3" id="KW-1185">Reference proteome</keyword>
<evidence type="ECO:0000256" key="1">
    <source>
        <dbReference type="SAM" id="Phobius"/>
    </source>
</evidence>
<reference evidence="2" key="1">
    <citation type="thesis" date="2020" institute="ProQuest LLC" country="789 East Eisenhower Parkway, Ann Arbor, MI, USA">
        <title>Comparative Genomics and Chromosome Evolution.</title>
        <authorList>
            <person name="Mudd A.B."/>
        </authorList>
    </citation>
    <scope>NUCLEOTIDE SEQUENCE</scope>
    <source>
        <strain evidence="2">Female2</strain>
        <tissue evidence="2">Blood</tissue>
    </source>
</reference>
<accession>A0A8T2IPW6</accession>
<keyword evidence="1" id="KW-1133">Transmembrane helix</keyword>
<comment type="caution">
    <text evidence="2">The sequence shown here is derived from an EMBL/GenBank/DDBJ whole genome shotgun (WGS) entry which is preliminary data.</text>
</comment>
<evidence type="ECO:0000313" key="2">
    <source>
        <dbReference type="EMBL" id="KAG8433084.1"/>
    </source>
</evidence>
<gene>
    <name evidence="2" type="ORF">GDO86_017389</name>
</gene>
<evidence type="ECO:0000313" key="3">
    <source>
        <dbReference type="Proteomes" id="UP000812440"/>
    </source>
</evidence>
<sequence length="85" mass="9858">MEIFSAYDKYLFKGIVTCLYHKPSNSYYCLWEASVCVSFALSFLLIAVQSIYNVHRFLFRPQDYSIHIVNPTACSVHLGHSLVKY</sequence>
<name>A0A8T2IPW6_9PIPI</name>
<feature type="transmembrane region" description="Helical" evidence="1">
    <location>
        <begin position="30"/>
        <end position="52"/>
    </location>
</feature>
<dbReference type="Proteomes" id="UP000812440">
    <property type="component" value="Chromosome 9"/>
</dbReference>
<keyword evidence="1" id="KW-0812">Transmembrane</keyword>
<dbReference type="AlphaFoldDB" id="A0A8T2IPW6"/>